<dbReference type="SUPFAM" id="SSF47781">
    <property type="entry name" value="RuvA domain 2-like"/>
    <property type="match status" value="1"/>
</dbReference>
<evidence type="ECO:0000256" key="2">
    <source>
        <dbReference type="ARBA" id="ARBA00022763"/>
    </source>
</evidence>
<dbReference type="Gene3D" id="3.40.1440.10">
    <property type="entry name" value="GIY-YIG endonuclease"/>
    <property type="match status" value="1"/>
</dbReference>
<accession>A5GCW8</accession>
<dbReference type="InterPro" id="IPR000305">
    <property type="entry name" value="GIY-YIG_endonuc"/>
</dbReference>
<dbReference type="Pfam" id="PF01541">
    <property type="entry name" value="GIY-YIG"/>
    <property type="match status" value="1"/>
</dbReference>
<dbReference type="HOGENOM" id="CLU_014841_3_2_7"/>
<dbReference type="AlphaFoldDB" id="A5GCW8"/>
<organism evidence="11 12">
    <name type="scientific">Geotalea uraniireducens (strain Rf4)</name>
    <name type="common">Geobacter uraniireducens</name>
    <dbReference type="NCBI Taxonomy" id="351605"/>
    <lineage>
        <taxon>Bacteria</taxon>
        <taxon>Pseudomonadati</taxon>
        <taxon>Thermodesulfobacteriota</taxon>
        <taxon>Desulfuromonadia</taxon>
        <taxon>Geobacterales</taxon>
        <taxon>Geobacteraceae</taxon>
        <taxon>Geotalea</taxon>
    </lineage>
</organism>
<dbReference type="InterPro" id="IPR001162">
    <property type="entry name" value="UvrC_RNase_H_dom"/>
</dbReference>
<comment type="subcellular location">
    <subcellularLocation>
        <location evidence="7">Cytoplasm</location>
    </subcellularLocation>
</comment>
<keyword evidence="1 7" id="KW-0963">Cytoplasm</keyword>
<keyword evidence="5 7" id="KW-0234">DNA repair</keyword>
<keyword evidence="2 7" id="KW-0227">DNA damage</keyword>
<reference evidence="11 12" key="1">
    <citation type="submission" date="2007-05" db="EMBL/GenBank/DDBJ databases">
        <title>Complete sequence of Geobacter uraniireducens Rf4.</title>
        <authorList>
            <consortium name="US DOE Joint Genome Institute"/>
            <person name="Copeland A."/>
            <person name="Lucas S."/>
            <person name="Lapidus A."/>
            <person name="Barry K."/>
            <person name="Detter J.C."/>
            <person name="Glavina del Rio T."/>
            <person name="Hammon N."/>
            <person name="Israni S."/>
            <person name="Dalin E."/>
            <person name="Tice H."/>
            <person name="Pitluck S."/>
            <person name="Chertkov O."/>
            <person name="Brettin T."/>
            <person name="Bruce D."/>
            <person name="Han C."/>
            <person name="Schmutz J."/>
            <person name="Larimer F."/>
            <person name="Land M."/>
            <person name="Hauser L."/>
            <person name="Kyrpides N."/>
            <person name="Mikhailova N."/>
            <person name="Shelobolina E."/>
            <person name="Aklujkar M."/>
            <person name="Lovley D."/>
            <person name="Richardson P."/>
        </authorList>
    </citation>
    <scope>NUCLEOTIDE SEQUENCE [LARGE SCALE GENOMIC DNA]</scope>
    <source>
        <strain evidence="11 12">Rf4</strain>
    </source>
</reference>
<dbReference type="GO" id="GO:0003677">
    <property type="term" value="F:DNA binding"/>
    <property type="evidence" value="ECO:0007669"/>
    <property type="project" value="UniProtKB-UniRule"/>
</dbReference>
<evidence type="ECO:0000256" key="6">
    <source>
        <dbReference type="ARBA" id="ARBA00023236"/>
    </source>
</evidence>
<dbReference type="SUPFAM" id="SSF82771">
    <property type="entry name" value="GIY-YIG endonuclease"/>
    <property type="match status" value="1"/>
</dbReference>
<comment type="function">
    <text evidence="7">The UvrABC repair system catalyzes the recognition and processing of DNA lesions. UvrC both incises the 5' and 3' sides of the lesion. The N-terminal half is responsible for the 3' incision and the C-terminal half is responsible for the 5' incision.</text>
</comment>
<dbReference type="NCBIfam" id="NF001824">
    <property type="entry name" value="PRK00558.1-5"/>
    <property type="match status" value="1"/>
</dbReference>
<comment type="subunit">
    <text evidence="7">Interacts with UvrB in an incision complex.</text>
</comment>
<dbReference type="InterPro" id="IPR050066">
    <property type="entry name" value="UvrABC_protein_C"/>
</dbReference>
<name>A5GCW8_GEOUR</name>
<dbReference type="InterPro" id="IPR010994">
    <property type="entry name" value="RuvA_2-like"/>
</dbReference>
<keyword evidence="6 7" id="KW-0742">SOS response</keyword>
<feature type="domain" description="UvrC family homology region profile" evidence="10">
    <location>
        <begin position="275"/>
        <end position="496"/>
    </location>
</feature>
<feature type="domain" description="GIY-YIG" evidence="9">
    <location>
        <begin position="36"/>
        <end position="115"/>
    </location>
</feature>
<dbReference type="Pfam" id="PF12826">
    <property type="entry name" value="HHH_2"/>
    <property type="match status" value="1"/>
</dbReference>
<sequence>MSGLPFVPVKITFETSSFPFILKAMISAETIARFPSSPGIYIMKGADSTVLYVGKARDLKKRVRSYFATSGDSRYHIRFLMARVTDIEVIVTDTEKEALILENTLIKKYRPKYNFNLRDDKTYFSLRMDMTEDFPRLTIIRKVTRDGARYFGPYSSASAARAVLKQLYKLFPLRHYPMESCRKRKRPCLFFQLRQCSAPCHGLISREDYTALAEGAGLFLKGKTREIVRIFKERMAAAAATEKYEEAARFRDLIRSITVTVEKQKMVTQGGDSDIIGFYREGERLYLALLFIRGGNLMGSRNYSFRWEMDDSEGIASFLNEYYNQDVFIPAEILLPLPIAEPAPLEELISEKRGKKVCITVPCRGVRLELVKLAGKNAETSAMEKKKALESCESVLKELQERLHLPELPRRIECYDISNIQGRVPVGSKVAFLDGKADKAHYRRYRIKGVSQSDDFAMMREVLSRRFRQEADRDDYPDLIVVDGGIGQLNVLTRVLEELHVEGVAAAGLAKSRVEREMGAAEISRSDERIFLPGRKNPVVLRQNSAPLLLLARIRDEAHRFAITYHKKLRGRELLTSRLEGVPGVGTKRRKELLRHFGSLKKLETATLEELQKVEGITRTVAEAVWEHFHPKGNQE</sequence>
<dbReference type="EMBL" id="CP000698">
    <property type="protein sequence ID" value="ABQ24581.1"/>
    <property type="molecule type" value="Genomic_DNA"/>
</dbReference>
<evidence type="ECO:0000256" key="7">
    <source>
        <dbReference type="HAMAP-Rule" id="MF_00203"/>
    </source>
</evidence>
<dbReference type="InterPro" id="IPR038476">
    <property type="entry name" value="UvrC_RNase_H_dom_sf"/>
</dbReference>
<dbReference type="PROSITE" id="PS50151">
    <property type="entry name" value="UVR"/>
    <property type="match status" value="1"/>
</dbReference>
<dbReference type="Pfam" id="PF08459">
    <property type="entry name" value="UvrC_RNaseH_dom"/>
    <property type="match status" value="1"/>
</dbReference>
<dbReference type="SUPFAM" id="SSF46600">
    <property type="entry name" value="C-terminal UvrC-binding domain of UvrB"/>
    <property type="match status" value="1"/>
</dbReference>
<dbReference type="InterPro" id="IPR004791">
    <property type="entry name" value="UvrC"/>
</dbReference>
<dbReference type="SMART" id="SM00278">
    <property type="entry name" value="HhH1"/>
    <property type="match status" value="2"/>
</dbReference>
<dbReference type="GO" id="GO:0009432">
    <property type="term" value="P:SOS response"/>
    <property type="evidence" value="ECO:0007669"/>
    <property type="project" value="UniProtKB-UniRule"/>
</dbReference>
<evidence type="ECO:0000256" key="1">
    <source>
        <dbReference type="ARBA" id="ARBA00022490"/>
    </source>
</evidence>
<keyword evidence="3 7" id="KW-0228">DNA excision</keyword>
<feature type="domain" description="UVR" evidence="8">
    <location>
        <begin position="225"/>
        <end position="260"/>
    </location>
</feature>
<evidence type="ECO:0000259" key="9">
    <source>
        <dbReference type="PROSITE" id="PS50164"/>
    </source>
</evidence>
<dbReference type="GO" id="GO:0005737">
    <property type="term" value="C:cytoplasm"/>
    <property type="evidence" value="ECO:0007669"/>
    <property type="project" value="UniProtKB-SubCell"/>
</dbReference>
<proteinExistence type="inferred from homology"/>
<dbReference type="Gene3D" id="3.30.420.340">
    <property type="entry name" value="UvrC, RNAse H endonuclease domain"/>
    <property type="match status" value="1"/>
</dbReference>
<dbReference type="Gene3D" id="1.10.150.20">
    <property type="entry name" value="5' to 3' exonuclease, C-terminal subdomain"/>
    <property type="match status" value="1"/>
</dbReference>
<dbReference type="InterPro" id="IPR035901">
    <property type="entry name" value="GIY-YIG_endonuc_sf"/>
</dbReference>
<evidence type="ECO:0000313" key="12">
    <source>
        <dbReference type="Proteomes" id="UP000006695"/>
    </source>
</evidence>
<gene>
    <name evidence="7" type="primary">uvrC</name>
    <name evidence="11" type="ordered locus">Gura_0365</name>
</gene>
<dbReference type="KEGG" id="gur:Gura_0365"/>
<dbReference type="GO" id="GO:0006289">
    <property type="term" value="P:nucleotide-excision repair"/>
    <property type="evidence" value="ECO:0007669"/>
    <property type="project" value="UniProtKB-UniRule"/>
</dbReference>
<evidence type="ECO:0000256" key="4">
    <source>
        <dbReference type="ARBA" id="ARBA00022881"/>
    </source>
</evidence>
<dbReference type="CDD" id="cd10434">
    <property type="entry name" value="GIY-YIG_UvrC_Cho"/>
    <property type="match status" value="1"/>
</dbReference>
<comment type="similarity">
    <text evidence="7">Belongs to the UvrC family.</text>
</comment>
<dbReference type="GO" id="GO:0009380">
    <property type="term" value="C:excinuclease repair complex"/>
    <property type="evidence" value="ECO:0007669"/>
    <property type="project" value="InterPro"/>
</dbReference>
<evidence type="ECO:0000256" key="5">
    <source>
        <dbReference type="ARBA" id="ARBA00023204"/>
    </source>
</evidence>
<evidence type="ECO:0000256" key="3">
    <source>
        <dbReference type="ARBA" id="ARBA00022769"/>
    </source>
</evidence>
<dbReference type="FunFam" id="3.40.1440.10:FF:000001">
    <property type="entry name" value="UvrABC system protein C"/>
    <property type="match status" value="1"/>
</dbReference>
<evidence type="ECO:0000313" key="11">
    <source>
        <dbReference type="EMBL" id="ABQ24581.1"/>
    </source>
</evidence>
<dbReference type="NCBIfam" id="TIGR00194">
    <property type="entry name" value="uvrC"/>
    <property type="match status" value="1"/>
</dbReference>
<keyword evidence="12" id="KW-1185">Reference proteome</keyword>
<dbReference type="InterPro" id="IPR036876">
    <property type="entry name" value="UVR_dom_sf"/>
</dbReference>
<dbReference type="InterPro" id="IPR003583">
    <property type="entry name" value="Hlx-hairpin-Hlx_DNA-bd_motif"/>
</dbReference>
<dbReference type="STRING" id="351605.Gura_0365"/>
<dbReference type="PROSITE" id="PS50165">
    <property type="entry name" value="UVRC"/>
    <property type="match status" value="1"/>
</dbReference>
<protein>
    <recommendedName>
        <fullName evidence="7">UvrABC system protein C</fullName>
        <shortName evidence="7">Protein UvrC</shortName>
    </recommendedName>
    <alternativeName>
        <fullName evidence="7">Excinuclease ABC subunit C</fullName>
    </alternativeName>
</protein>
<dbReference type="PANTHER" id="PTHR30562:SF1">
    <property type="entry name" value="UVRABC SYSTEM PROTEIN C"/>
    <property type="match status" value="1"/>
</dbReference>
<dbReference type="HAMAP" id="MF_00203">
    <property type="entry name" value="UvrC"/>
    <property type="match status" value="1"/>
</dbReference>
<evidence type="ECO:0000259" key="10">
    <source>
        <dbReference type="PROSITE" id="PS50165"/>
    </source>
</evidence>
<dbReference type="Proteomes" id="UP000006695">
    <property type="component" value="Chromosome"/>
</dbReference>
<evidence type="ECO:0000259" key="8">
    <source>
        <dbReference type="PROSITE" id="PS50151"/>
    </source>
</evidence>
<dbReference type="Pfam" id="PF22920">
    <property type="entry name" value="UvrC_RNaseH"/>
    <property type="match status" value="1"/>
</dbReference>
<dbReference type="GO" id="GO:0009381">
    <property type="term" value="F:excinuclease ABC activity"/>
    <property type="evidence" value="ECO:0007669"/>
    <property type="project" value="UniProtKB-UniRule"/>
</dbReference>
<dbReference type="PANTHER" id="PTHR30562">
    <property type="entry name" value="UVRC/OXIDOREDUCTASE"/>
    <property type="match status" value="1"/>
</dbReference>
<dbReference type="InterPro" id="IPR041663">
    <property type="entry name" value="DisA/LigA_HHH"/>
</dbReference>
<dbReference type="InterPro" id="IPR001943">
    <property type="entry name" value="UVR_dom"/>
</dbReference>
<dbReference type="InterPro" id="IPR047296">
    <property type="entry name" value="GIY-YIG_UvrC_Cho"/>
</dbReference>
<dbReference type="PROSITE" id="PS50164">
    <property type="entry name" value="GIY_YIG"/>
    <property type="match status" value="1"/>
</dbReference>
<keyword evidence="4 7" id="KW-0267">Excision nuclease</keyword>
<dbReference type="SMART" id="SM00465">
    <property type="entry name" value="GIYc"/>
    <property type="match status" value="1"/>
</dbReference>